<reference evidence="3 4" key="1">
    <citation type="submission" date="2019-04" db="EMBL/GenBank/DDBJ databases">
        <title>Fungal friends and foes A comparative genomics study of 23 Aspergillus species from section Flavi.</title>
        <authorList>
            <consortium name="DOE Joint Genome Institute"/>
            <person name="Kjaerbolling I."/>
            <person name="Vesth T.C."/>
            <person name="Frisvad J.C."/>
            <person name="Nybo J.L."/>
            <person name="Theobald S."/>
            <person name="Kildgaard S."/>
            <person name="Petersen T.I."/>
            <person name="Kuo A."/>
            <person name="Sato A."/>
            <person name="Lyhne E.K."/>
            <person name="Kogle M.E."/>
            <person name="Wiebenga A."/>
            <person name="Kun R.S."/>
            <person name="Lubbers R.J."/>
            <person name="Makela M.R."/>
            <person name="Barry K."/>
            <person name="Chovatia M."/>
            <person name="Clum A."/>
            <person name="Daum C."/>
            <person name="Haridas S."/>
            <person name="He G."/>
            <person name="LaButti K."/>
            <person name="Lipzen A."/>
            <person name="Mondo S."/>
            <person name="Pangilinan J."/>
            <person name="Riley R."/>
            <person name="Salamov A."/>
            <person name="Simmons B.A."/>
            <person name="Magnuson J.K."/>
            <person name="Henrissat B."/>
            <person name="Mortensen U.H."/>
            <person name="Larsen T.O."/>
            <person name="De vries R.P."/>
            <person name="Grigoriev I.V."/>
            <person name="Machida M."/>
            <person name="Baker S.E."/>
            <person name="Andersen M.R."/>
        </authorList>
    </citation>
    <scope>NUCLEOTIDE SEQUENCE [LARGE SCALE GENOMIC DNA]</scope>
    <source>
        <strain evidence="3 4">CBS 126849</strain>
    </source>
</reference>
<feature type="compositionally biased region" description="Polar residues" evidence="1">
    <location>
        <begin position="221"/>
        <end position="246"/>
    </location>
</feature>
<organism evidence="3 4">
    <name type="scientific">Aspergillus novoparasiticus</name>
    <dbReference type="NCBI Taxonomy" id="986946"/>
    <lineage>
        <taxon>Eukaryota</taxon>
        <taxon>Fungi</taxon>
        <taxon>Dikarya</taxon>
        <taxon>Ascomycota</taxon>
        <taxon>Pezizomycotina</taxon>
        <taxon>Eurotiomycetes</taxon>
        <taxon>Eurotiomycetidae</taxon>
        <taxon>Eurotiales</taxon>
        <taxon>Aspergillaceae</taxon>
        <taxon>Aspergillus</taxon>
        <taxon>Aspergillus subgen. Circumdati</taxon>
    </lineage>
</organism>
<feature type="region of interest" description="Disordered" evidence="1">
    <location>
        <begin position="217"/>
        <end position="265"/>
    </location>
</feature>
<keyword evidence="4" id="KW-1185">Reference proteome</keyword>
<feature type="compositionally biased region" description="Basic and acidic residues" evidence="1">
    <location>
        <begin position="247"/>
        <end position="263"/>
    </location>
</feature>
<evidence type="ECO:0000313" key="3">
    <source>
        <dbReference type="EMBL" id="KAB8213032.1"/>
    </source>
</evidence>
<sequence length="304" mass="33566">MKKSVAFASVWLASTGLSIPLGAGGTSHPLVATSDEQSGLNLLTGNTRVEFERLFGTGKVRAKDDPSLPPAADSSVKLPWYPLTNEQRSCYDGLSATKTIEQCLGTERYCQEELWGGYDNLKYGNTGSSAKTVEDTEREAPPDMVKLARNFDNHVKMNAKKLPPHLQQKYLDRFATVILRDSEGRFRIVFKDNATGEPLAGDKLTNWQKWTLEQVKGDNTDPGSRPSNQKQAATASTLSFPQATSSRWKEPDSSKCRDNKSGSEDCLGTQRYCELGASTMKDEAKREKVQKDCEASREPSASRE</sequence>
<feature type="compositionally biased region" description="Basic and acidic residues" evidence="1">
    <location>
        <begin position="280"/>
        <end position="304"/>
    </location>
</feature>
<protein>
    <submittedName>
        <fullName evidence="3">Uncharacterized protein</fullName>
    </submittedName>
</protein>
<evidence type="ECO:0000256" key="1">
    <source>
        <dbReference type="SAM" id="MobiDB-lite"/>
    </source>
</evidence>
<gene>
    <name evidence="3" type="ORF">BDV33DRAFT_210601</name>
</gene>
<keyword evidence="2" id="KW-0732">Signal</keyword>
<feature type="signal peptide" evidence="2">
    <location>
        <begin position="1"/>
        <end position="18"/>
    </location>
</feature>
<dbReference type="EMBL" id="ML733734">
    <property type="protein sequence ID" value="KAB8213032.1"/>
    <property type="molecule type" value="Genomic_DNA"/>
</dbReference>
<dbReference type="AlphaFoldDB" id="A0A5N6E635"/>
<proteinExistence type="predicted"/>
<dbReference type="Proteomes" id="UP000326799">
    <property type="component" value="Unassembled WGS sequence"/>
</dbReference>
<feature type="chain" id="PRO_5024798983" evidence="2">
    <location>
        <begin position="19"/>
        <end position="304"/>
    </location>
</feature>
<name>A0A5N6E635_9EURO</name>
<feature type="region of interest" description="Disordered" evidence="1">
    <location>
        <begin position="279"/>
        <end position="304"/>
    </location>
</feature>
<evidence type="ECO:0000313" key="4">
    <source>
        <dbReference type="Proteomes" id="UP000326799"/>
    </source>
</evidence>
<accession>A0A5N6E635</accession>
<evidence type="ECO:0000256" key="2">
    <source>
        <dbReference type="SAM" id="SignalP"/>
    </source>
</evidence>